<keyword evidence="3" id="KW-1185">Reference proteome</keyword>
<sequence length="175" mass="19507">MTTVVKHDTRPLTTAEIAALALSLAHLGAGPQAVTARRGLQHAFEHLDLDDDVIATTLTTLTEPLPVDVASRARLMADAITSRLMIRLHYRDASGLVTSRDVEPVTCLVHREYWYLVGVCKLRRAIRAFRFDRIIAVEPTLTPSRPHLADRFLPFQRRKRRAVPAAGAGQRRLTA</sequence>
<dbReference type="PANTHER" id="PTHR34580:SF1">
    <property type="entry name" value="PROTEIN PAFC"/>
    <property type="match status" value="1"/>
</dbReference>
<accession>A0A1V0AHM7</accession>
<dbReference type="InterPro" id="IPR026881">
    <property type="entry name" value="WYL_dom"/>
</dbReference>
<feature type="domain" description="WYL" evidence="1">
    <location>
        <begin position="76"/>
        <end position="138"/>
    </location>
</feature>
<name>A0A1V0AHM7_9ACTN</name>
<dbReference type="AlphaFoldDB" id="A0A1V0AHM7"/>
<dbReference type="PANTHER" id="PTHR34580">
    <property type="match status" value="1"/>
</dbReference>
<dbReference type="STRING" id="1909395.BKM31_57005"/>
<organism evidence="2 3">
    <name type="scientific">[Actinomadura] parvosata subsp. kistnae</name>
    <dbReference type="NCBI Taxonomy" id="1909395"/>
    <lineage>
        <taxon>Bacteria</taxon>
        <taxon>Bacillati</taxon>
        <taxon>Actinomycetota</taxon>
        <taxon>Actinomycetes</taxon>
        <taxon>Streptosporangiales</taxon>
        <taxon>Streptosporangiaceae</taxon>
        <taxon>Nonomuraea</taxon>
    </lineage>
</organism>
<protein>
    <submittedName>
        <fullName evidence="2">WYL domain-containing protein</fullName>
    </submittedName>
</protein>
<evidence type="ECO:0000313" key="3">
    <source>
        <dbReference type="Proteomes" id="UP000190797"/>
    </source>
</evidence>
<dbReference type="EMBL" id="CP017717">
    <property type="protein sequence ID" value="AQZ69717.1"/>
    <property type="molecule type" value="Genomic_DNA"/>
</dbReference>
<reference evidence="3" key="1">
    <citation type="journal article" date="2017" name="Med. Chem. Commun.">
        <title>Nonomuraea sp. ATCC 55076 harbours the largest actinomycete chromosome to date and the kistamicin biosynthetic gene cluster.</title>
        <authorList>
            <person name="Nazari B."/>
            <person name="Forneris C.C."/>
            <person name="Gibson M.I."/>
            <person name="Moon K."/>
            <person name="Schramma K.R."/>
            <person name="Seyedsayamdost M.R."/>
        </authorList>
    </citation>
    <scope>NUCLEOTIDE SEQUENCE [LARGE SCALE GENOMIC DNA]</scope>
    <source>
        <strain evidence="3">ATCC 55076</strain>
    </source>
</reference>
<proteinExistence type="predicted"/>
<dbReference type="InterPro" id="IPR051534">
    <property type="entry name" value="CBASS_pafABC_assoc_protein"/>
</dbReference>
<dbReference type="KEGG" id="noa:BKM31_57005"/>
<dbReference type="PROSITE" id="PS52050">
    <property type="entry name" value="WYL"/>
    <property type="match status" value="1"/>
</dbReference>
<dbReference type="Pfam" id="PF13280">
    <property type="entry name" value="WYL"/>
    <property type="match status" value="1"/>
</dbReference>
<evidence type="ECO:0000313" key="2">
    <source>
        <dbReference type="EMBL" id="AQZ69717.1"/>
    </source>
</evidence>
<gene>
    <name evidence="2" type="ORF">BKM31_57005</name>
</gene>
<evidence type="ECO:0000259" key="1">
    <source>
        <dbReference type="Pfam" id="PF13280"/>
    </source>
</evidence>
<dbReference type="Proteomes" id="UP000190797">
    <property type="component" value="Chromosome"/>
</dbReference>
<dbReference type="RefSeq" id="WP_080046107.1">
    <property type="nucleotide sequence ID" value="NZ_CP017717.1"/>
</dbReference>